<sequence length="817" mass="84220">MKLRTALLAATTVAAAGVLAATNATAAVAGPALPTVPTLPGTALPLPVLYGARGAAVPFTEYEAEHARTDGRVLAATRAFTQLAAEASGRRAVALDAGEWVEFTLAKPANAVDVRYSVPDGTSGSLTVTANGKTAGQLALTSKYAHVYGNYPYTNDPADRGRHHYFDDARTMFDRTLAAGTKVRLKASAATVVDLADFEVVAAAPAAPADHLNALDFGADPTGAADSGAALQTAIDAARDAQRGLWIPPGDYTVTRHLQVDRVTVRGAGPWHTVLRGVGVGVFGNGAPNPSTDVHLSDFAVFGETVVRDDATIDSGFGGSLSGSTISNVWVEHVKAGMWFDGPSEGLTIDGGRIKNVWADGLNLHDGVSRSTVSNLFVRNTGDDGMAMWSATNADTGNTFNRNTVSVPLLANGFAVYGGRDNTVRDNVAADTVTQGGGVHVGNRFGANPLAGTTTISGNLLVRTGSLVPNEPTQIAALWFWAADAPLTGAVQVRDTTLLDSSYGGMQFFGKSITNVSVERVTVAGAGTVALQLQAPGAASFAKVVAFGLGDTGVHDCASGFAVTRGAGNLGWNGTRCGFAPAGQLEIAQATGVEYGFQPIGTQAVRPVAITNPGPKPITIESVVPPRGYTVDSGCAVIAVGATCTLQVRFAPAASGNYAGLLTIHSTSPAGPYVVGLKGIGFDPAGNLALGRDITSSSQAGWWIAPPNLVDGDQSTYFESLNGAFPQTVTLDLGHQVSVSRIVLKLPANWGGRRQTIAVSADGAPLVDAAEHLFAPETGNVVTIAFPAVTARELTLTFTSNTGWPAAQISEFEVYAR</sequence>
<dbReference type="Proteomes" id="UP000619293">
    <property type="component" value="Unassembled WGS sequence"/>
</dbReference>
<evidence type="ECO:0000259" key="4">
    <source>
        <dbReference type="PROSITE" id="PS50022"/>
    </source>
</evidence>
<feature type="chain" id="PRO_5035201680" evidence="3">
    <location>
        <begin position="27"/>
        <end position="817"/>
    </location>
</feature>
<dbReference type="InterPro" id="IPR055149">
    <property type="entry name" value="Agl_cat_D2"/>
</dbReference>
<dbReference type="Pfam" id="PF00754">
    <property type="entry name" value="F5_F8_type_C"/>
    <property type="match status" value="1"/>
</dbReference>
<organism evidence="5 6">
    <name type="scientific">Catellatospora chokoriensis</name>
    <dbReference type="NCBI Taxonomy" id="310353"/>
    <lineage>
        <taxon>Bacteria</taxon>
        <taxon>Bacillati</taxon>
        <taxon>Actinomycetota</taxon>
        <taxon>Actinomycetes</taxon>
        <taxon>Micromonosporales</taxon>
        <taxon>Micromonosporaceae</taxon>
        <taxon>Catellatospora</taxon>
    </lineage>
</organism>
<evidence type="ECO:0000256" key="3">
    <source>
        <dbReference type="SAM" id="SignalP"/>
    </source>
</evidence>
<feature type="signal peptide" evidence="3">
    <location>
        <begin position="1"/>
        <end position="26"/>
    </location>
</feature>
<dbReference type="SMART" id="SM00710">
    <property type="entry name" value="PbH1"/>
    <property type="match status" value="7"/>
</dbReference>
<dbReference type="InterPro" id="IPR011050">
    <property type="entry name" value="Pectin_lyase_fold/virulence"/>
</dbReference>
<dbReference type="PROSITE" id="PS50022">
    <property type="entry name" value="FA58C_3"/>
    <property type="match status" value="1"/>
</dbReference>
<dbReference type="InterPro" id="IPR033801">
    <property type="entry name" value="CBM6-CBM35-CBM36-like_1"/>
</dbReference>
<comment type="caution">
    <text evidence="5">The sequence shown here is derived from an EMBL/GenBank/DDBJ whole genome shotgun (WGS) entry which is preliminary data.</text>
</comment>
<dbReference type="InterPro" id="IPR012334">
    <property type="entry name" value="Pectin_lyas_fold"/>
</dbReference>
<keyword evidence="3" id="KW-0732">Signal</keyword>
<dbReference type="Gene3D" id="2.60.120.260">
    <property type="entry name" value="Galactose-binding domain-like"/>
    <property type="match status" value="2"/>
</dbReference>
<dbReference type="CDD" id="cd14490">
    <property type="entry name" value="CBM6-CBM35-CBM36_like_1"/>
    <property type="match status" value="1"/>
</dbReference>
<evidence type="ECO:0000256" key="2">
    <source>
        <dbReference type="ARBA" id="ARBA00022490"/>
    </source>
</evidence>
<dbReference type="InterPro" id="IPR013783">
    <property type="entry name" value="Ig-like_fold"/>
</dbReference>
<protein>
    <submittedName>
        <fullName evidence="5">Mycodextranase</fullName>
    </submittedName>
</protein>
<proteinExistence type="predicted"/>
<dbReference type="GO" id="GO:0005737">
    <property type="term" value="C:cytoplasm"/>
    <property type="evidence" value="ECO:0007669"/>
    <property type="project" value="UniProtKB-SubCell"/>
</dbReference>
<dbReference type="AlphaFoldDB" id="A0A8J3JYI0"/>
<feature type="domain" description="F5/8 type C" evidence="4">
    <location>
        <begin position="675"/>
        <end position="817"/>
    </location>
</feature>
<dbReference type="EMBL" id="BONG01000004">
    <property type="protein sequence ID" value="GIF87435.1"/>
    <property type="molecule type" value="Genomic_DNA"/>
</dbReference>
<dbReference type="Gene3D" id="2.160.20.10">
    <property type="entry name" value="Single-stranded right-handed beta-helix, Pectin lyase-like"/>
    <property type="match status" value="1"/>
</dbReference>
<dbReference type="InterPro" id="IPR008979">
    <property type="entry name" value="Galactose-bd-like_sf"/>
</dbReference>
<dbReference type="InterPro" id="IPR031549">
    <property type="entry name" value="ASH"/>
</dbReference>
<dbReference type="GO" id="GO:0005975">
    <property type="term" value="P:carbohydrate metabolic process"/>
    <property type="evidence" value="ECO:0007669"/>
    <property type="project" value="UniProtKB-ARBA"/>
</dbReference>
<dbReference type="SUPFAM" id="SSF49785">
    <property type="entry name" value="Galactose-binding domain-like"/>
    <property type="match status" value="1"/>
</dbReference>
<dbReference type="Pfam" id="PF15780">
    <property type="entry name" value="ASH"/>
    <property type="match status" value="1"/>
</dbReference>
<gene>
    <name evidence="5" type="ORF">Cch02nite_08790</name>
</gene>
<evidence type="ECO:0000256" key="1">
    <source>
        <dbReference type="ARBA" id="ARBA00004496"/>
    </source>
</evidence>
<dbReference type="Pfam" id="PF22816">
    <property type="entry name" value="CatAgl_D2"/>
    <property type="match status" value="1"/>
</dbReference>
<comment type="subcellular location">
    <subcellularLocation>
        <location evidence="1">Cytoplasm</location>
    </subcellularLocation>
</comment>
<evidence type="ECO:0000313" key="6">
    <source>
        <dbReference type="Proteomes" id="UP000619293"/>
    </source>
</evidence>
<dbReference type="Pfam" id="PF22815">
    <property type="entry name" value="CatAgl_D1"/>
    <property type="match status" value="1"/>
</dbReference>
<dbReference type="SUPFAM" id="SSF51126">
    <property type="entry name" value="Pectin lyase-like"/>
    <property type="match status" value="1"/>
</dbReference>
<reference evidence="5 6" key="1">
    <citation type="submission" date="2021-01" db="EMBL/GenBank/DDBJ databases">
        <title>Whole genome shotgun sequence of Catellatospora chokoriensis NBRC 107358.</title>
        <authorList>
            <person name="Komaki H."/>
            <person name="Tamura T."/>
        </authorList>
    </citation>
    <scope>NUCLEOTIDE SEQUENCE [LARGE SCALE GENOMIC DNA]</scope>
    <source>
        <strain evidence="5 6">NBRC 107358</strain>
    </source>
</reference>
<accession>A0A8J3JYI0</accession>
<dbReference type="Gene3D" id="2.60.40.10">
    <property type="entry name" value="Immunoglobulins"/>
    <property type="match status" value="1"/>
</dbReference>
<dbReference type="InterPro" id="IPR006626">
    <property type="entry name" value="PbH1"/>
</dbReference>
<evidence type="ECO:0000313" key="5">
    <source>
        <dbReference type="EMBL" id="GIF87435.1"/>
    </source>
</evidence>
<dbReference type="RefSeq" id="WP_191841289.1">
    <property type="nucleotide sequence ID" value="NZ_BAAALB010000032.1"/>
</dbReference>
<dbReference type="InterPro" id="IPR000421">
    <property type="entry name" value="FA58C"/>
</dbReference>
<keyword evidence="2" id="KW-0963">Cytoplasm</keyword>
<keyword evidence="6" id="KW-1185">Reference proteome</keyword>
<name>A0A8J3JYI0_9ACTN</name>